<evidence type="ECO:0000313" key="3">
    <source>
        <dbReference type="EMBL" id="BCK85327.1"/>
    </source>
</evidence>
<evidence type="ECO:0000256" key="1">
    <source>
        <dbReference type="SAM" id="MobiDB-lite"/>
    </source>
</evidence>
<gene>
    <name evidence="3" type="ORF">MM59RIKEN_26460</name>
</gene>
<dbReference type="KEGG" id="pfaa:MM59RIKEN_26460"/>
<feature type="compositionally biased region" description="Polar residues" evidence="1">
    <location>
        <begin position="88"/>
        <end position="102"/>
    </location>
</feature>
<keyword evidence="4" id="KW-1185">Reference proteome</keyword>
<evidence type="ECO:0000259" key="2">
    <source>
        <dbReference type="Pfam" id="PF06970"/>
    </source>
</evidence>
<evidence type="ECO:0000313" key="4">
    <source>
        <dbReference type="Proteomes" id="UP000679848"/>
    </source>
</evidence>
<dbReference type="RefSeq" id="WP_213543476.1">
    <property type="nucleotide sequence ID" value="NZ_AP023420.1"/>
</dbReference>
<dbReference type="InterPro" id="IPR010724">
    <property type="entry name" value="RepA_N"/>
</dbReference>
<accession>A0A810QGN9</accession>
<proteinExistence type="predicted"/>
<name>A0A810QGN9_9FIRM</name>
<dbReference type="AlphaFoldDB" id="A0A810QGN9"/>
<dbReference type="Pfam" id="PF06970">
    <property type="entry name" value="RepA_N"/>
    <property type="match status" value="1"/>
</dbReference>
<organism evidence="3 4">
    <name type="scientific">Pusillibacter faecalis</name>
    <dbReference type="NCBI Taxonomy" id="2714358"/>
    <lineage>
        <taxon>Bacteria</taxon>
        <taxon>Bacillati</taxon>
        <taxon>Bacillota</taxon>
        <taxon>Clostridia</taxon>
        <taxon>Eubacteriales</taxon>
        <taxon>Oscillospiraceae</taxon>
        <taxon>Pusillibacter</taxon>
    </lineage>
</organism>
<dbReference type="Proteomes" id="UP000679848">
    <property type="component" value="Chromosome"/>
</dbReference>
<dbReference type="EMBL" id="AP023420">
    <property type="protein sequence ID" value="BCK85327.1"/>
    <property type="molecule type" value="Genomic_DNA"/>
</dbReference>
<sequence length="176" mass="20037">MLHDLMLNRMSLSIKNSWYDEQGRVYIYCTAEETREDLRCGNDKALKLLAELDVKKGFGLIERIKQRQGRPTKRYALNISPPGRSRNRLPSRSSEVQTSTFPASRPRKNRYLSLDKSEVLTSKNQIHLLSVIGSEIVLLTVYNRLDVAIIAALAGTNFEYNFDNLFENLISPATGT</sequence>
<feature type="domain" description="Replication initiator A N-terminal" evidence="2">
    <location>
        <begin position="4"/>
        <end position="52"/>
    </location>
</feature>
<reference evidence="3" key="1">
    <citation type="submission" date="2020-09" db="EMBL/GenBank/DDBJ databases">
        <title>New species isolated from human feces.</title>
        <authorList>
            <person name="Kitahara M."/>
            <person name="Shigeno Y."/>
            <person name="Shime M."/>
            <person name="Matsumoto Y."/>
            <person name="Nakamura S."/>
            <person name="Motooka D."/>
            <person name="Fukuoka S."/>
            <person name="Nishikawa H."/>
            <person name="Benno Y."/>
        </authorList>
    </citation>
    <scope>NUCLEOTIDE SEQUENCE</scope>
    <source>
        <strain evidence="3">MM59</strain>
    </source>
</reference>
<feature type="region of interest" description="Disordered" evidence="1">
    <location>
        <begin position="80"/>
        <end position="104"/>
    </location>
</feature>
<protein>
    <recommendedName>
        <fullName evidence="2">Replication initiator A N-terminal domain-containing protein</fullName>
    </recommendedName>
</protein>